<dbReference type="Pfam" id="PF07532">
    <property type="entry name" value="Big_4"/>
    <property type="match status" value="3"/>
</dbReference>
<evidence type="ECO:0000256" key="2">
    <source>
        <dbReference type="SAM" id="MobiDB-lite"/>
    </source>
</evidence>
<keyword evidence="1" id="KW-0378">Hydrolase</keyword>
<dbReference type="InterPro" id="IPR008979">
    <property type="entry name" value="Galactose-bd-like_sf"/>
</dbReference>
<evidence type="ECO:0000256" key="3">
    <source>
        <dbReference type="SAM" id="Phobius"/>
    </source>
</evidence>
<comment type="caution">
    <text evidence="5">The sequence shown here is derived from an EMBL/GenBank/DDBJ whole genome shotgun (WGS) entry which is preliminary data.</text>
</comment>
<evidence type="ECO:0000259" key="4">
    <source>
        <dbReference type="PROSITE" id="PS50022"/>
    </source>
</evidence>
<feature type="transmembrane region" description="Helical" evidence="3">
    <location>
        <begin position="1969"/>
        <end position="1988"/>
    </location>
</feature>
<dbReference type="EMBL" id="BRXR01000001">
    <property type="protein sequence ID" value="GLC31306.1"/>
    <property type="molecule type" value="Genomic_DNA"/>
</dbReference>
<protein>
    <recommendedName>
        <fullName evidence="4">F5/8 type C domain-containing protein</fullName>
    </recommendedName>
</protein>
<dbReference type="Pfam" id="PF00754">
    <property type="entry name" value="F5_F8_type_C"/>
    <property type="match status" value="1"/>
</dbReference>
<evidence type="ECO:0000256" key="1">
    <source>
        <dbReference type="ARBA" id="ARBA00023295"/>
    </source>
</evidence>
<dbReference type="RefSeq" id="WP_264850587.1">
    <property type="nucleotide sequence ID" value="NZ_BRXR01000001.1"/>
</dbReference>
<dbReference type="Gene3D" id="2.60.120.260">
    <property type="entry name" value="Galactose-binding domain-like"/>
    <property type="match status" value="3"/>
</dbReference>
<dbReference type="Proteomes" id="UP001208567">
    <property type="component" value="Unassembled WGS sequence"/>
</dbReference>
<keyword evidence="1" id="KW-0326">Glycosidase</keyword>
<name>A0ABQ5N832_9CLOT</name>
<keyword evidence="6" id="KW-1185">Reference proteome</keyword>
<dbReference type="InterPro" id="IPR014718">
    <property type="entry name" value="GH-type_carb-bd"/>
</dbReference>
<dbReference type="InterPro" id="IPR000421">
    <property type="entry name" value="FA58C"/>
</dbReference>
<dbReference type="SUPFAM" id="SSF49785">
    <property type="entry name" value="Galactose-binding domain-like"/>
    <property type="match status" value="2"/>
</dbReference>
<dbReference type="CDD" id="cd14244">
    <property type="entry name" value="GH_101_like"/>
    <property type="match status" value="1"/>
</dbReference>
<sequence length="1994" mass="218217">MRRTGKKRSYNLKIFSLALIFLFTQVIGTYVPFMGKLFQNVKALENVYIRDFNDGVVGPWTNFIGSGNLSVENGQLKIIRNTTNNKLVMVDSNSPELLDAEAQCDFKLVNGTSRFGIILRGSSANSHLFIGYNDLGKWLIETSSAWKDDIPGPALVADQKYTLKVRAVGNKITIWVDGDKIFDDVVNLAGMPTTAGKVGFRTWYDSKSIFVDNLKYGAPGSIVDTPAAKTIKSLNPVNISTIKGVKPSLPSEVTAVYDDGTSGQEKVAWDAIDPSKYSDVGSFTVQGTVQGTTLKAIANVTVTAGEAVSIESEKLKVTIDNTFPRVNKYEYRASGAVMYGQDDVIKSVNINGVLYEPTITFSKPAANKAVYSMNFASINVTMDAEVTVNNNVLALEIKNVKENGTTKVNTIEIPNQNLISVRSNQPKAALSGARMYTAVSGTGDTFIDLTTNTTVNASPTGYMYAFLNTSELSAGIWTNAVENAPASASANENSRIMKMTVSKDGYYRTGLWSGQWTYRATGMTAPEPAAPIVKIVITDDENKDGAVDWQDGAIAYRTIMNNPLGSENIPDRVVQRIPFNFGSQATNPFLKVLDETKRVYLATDGLGQNVLLKGYGSEGHDSAHPDYGVIGKRQGGAVDMKTLVDEGAKYNAFFGVHINATESYPEAKAFNEQLVNKNAKGWDWLDPSYYINTLYDGTSGNRLDRIKQLKDQVPNLDFIYLDVWYNNGWDGRKVARDINSMGWRLETEFPNVLENDVTWSHWAVDYNYGGQSTKGFNSNIVQFIRNHQKDTWIARDPLLGGTEMSDYEGWQGRTSFDDMIKMTFNTDLPTKYLQHFPITKWTNDTINFENNVSVSNATGTRIITKDNREVLRGNSYLLPWEPKEETKLYHWNSKGGETTWTLPASWNGLKDVKLYKLSDQGKSLVDTLKVTNDKVTINAEANVAYVVYKGETATEKDMKWGEGTLLKDPGFNSNSLSNWTVKGEGAAVARNDRGQYELKVSKGSGATLTQQLNGLSEGTYSASVYVEVDGKRRASISVKNSEGVESTNYTDSSIAENYISGDSKHGTNMQRMRVLFDVLPGKTTATLQLKVEGGLDTVTFDDLRIVKTERAPKPEGAYFYEDFENIDQGVYPFVKGPAGGANDPRTHLAELHAPYTQKGWNGNVIDDVIDGNWSLKLHKESTGILLQTIPQTLRFEPGKSYRVTFKYEAAKSGDYSFILGNGQEVLSEKPFTSATDPQVFTKEFKAGTNGESWIGVKCVNGSADMVIDDLKVEEIPNAAAEPTEIVPVDLSTVPNSMIKATATSEETEGEDNSAAMAIDGDEGTIWHTKWDKSDALPQSITLNLGAAYEINKVTVLPRQSGANGLIKQYSLSISTNGTDFTEIAKGTWDTNDTASRALIKTIAFDKVKASYVRLTALDGVNGWASAAEIAVYRDPATIVSAAKADGIKTALGELPKLPETVKATLSDGNAISLPVRWDAVPAENYSKTGVFTVEGYVNGSDIKTAVEVTVIEPVSIDETNVQTSEGVEPIMPGKVNVVYNDGSKAEVNVTWGTWGYINPSSYNEVGSFEVTGTVEGIKLQAKAVVKVTENNAPIITIKNIKDKDIISGKIKPDIVVTDDHKIVSTVITLNGQPYNNEEINKAGQYELKVVAEDQSGNKAEVTITFTIVDKSALITAIKDAQAKLDSAVIGTAEGQYTKDAKAELSKSITAAEEIANDKNATQEVIDSGTAALNKAINLFISKQLKVEVRNEVNDASTLVNLINTVADKSKIVVDITNNPLASKDVLNTLKGQNKLITFQKDGISWTINGKDLKDNIDKDIDLTLKAVSNELKDKESKLIKDLIGKEISIVSFSFNYDGKLPGMFTIKVYVGKDFAGKEVNVCRFYEDKNTYEVVNTCKVDSDGYISYNADHCSDYFVVEKSLLDGSSKNNDNTNNEQKDNTTADKNTANNTNTTANTGKLVQTGSPLDMTSLIVFGVVIMLSGAWVCIRKRRTN</sequence>
<evidence type="ECO:0000313" key="6">
    <source>
        <dbReference type="Proteomes" id="UP001208567"/>
    </source>
</evidence>
<reference evidence="5 6" key="1">
    <citation type="journal article" date="2024" name="Int. J. Syst. Evol. Microbiol.">
        <title>Clostridium omnivorum sp. nov., isolated from anoxic soil under the treatment of reductive soil disinfestation.</title>
        <authorList>
            <person name="Ueki A."/>
            <person name="Tonouchi A."/>
            <person name="Kaku N."/>
            <person name="Honma S."/>
            <person name="Ueki K."/>
        </authorList>
    </citation>
    <scope>NUCLEOTIDE SEQUENCE [LARGE SCALE GENOMIC DNA]</scope>
    <source>
        <strain evidence="5 6">E14</strain>
    </source>
</reference>
<feature type="domain" description="F5/8 type C" evidence="4">
    <location>
        <begin position="1279"/>
        <end position="1434"/>
    </location>
</feature>
<keyword evidence="3" id="KW-1133">Transmembrane helix</keyword>
<feature type="region of interest" description="Disordered" evidence="2">
    <location>
        <begin position="1927"/>
        <end position="1960"/>
    </location>
</feature>
<dbReference type="Gene3D" id="2.60.120.560">
    <property type="entry name" value="Exo-inulinase, domain 1"/>
    <property type="match status" value="1"/>
</dbReference>
<dbReference type="InterPro" id="IPR040633">
    <property type="entry name" value="Gal_mutarotas_3"/>
</dbReference>
<accession>A0ABQ5N832</accession>
<dbReference type="Gene3D" id="2.70.98.10">
    <property type="match status" value="1"/>
</dbReference>
<organism evidence="5 6">
    <name type="scientific">Clostridium omnivorum</name>
    <dbReference type="NCBI Taxonomy" id="1604902"/>
    <lineage>
        <taxon>Bacteria</taxon>
        <taxon>Bacillati</taxon>
        <taxon>Bacillota</taxon>
        <taxon>Clostridia</taxon>
        <taxon>Eubacteriales</taxon>
        <taxon>Clostridiaceae</taxon>
        <taxon>Clostridium</taxon>
    </lineage>
</organism>
<dbReference type="Pfam" id="PF12905">
    <property type="entry name" value="Glyco_hydro_101"/>
    <property type="match status" value="1"/>
</dbReference>
<dbReference type="Gene3D" id="3.20.20.80">
    <property type="entry name" value="Glycosidases"/>
    <property type="match status" value="1"/>
</dbReference>
<keyword evidence="3" id="KW-0812">Transmembrane</keyword>
<dbReference type="InterPro" id="IPR025706">
    <property type="entry name" value="Endoa_GalNAc"/>
</dbReference>
<dbReference type="Pfam" id="PF17451">
    <property type="entry name" value="Glyco_hyd_101C"/>
    <property type="match status" value="1"/>
</dbReference>
<keyword evidence="3" id="KW-0472">Membrane</keyword>
<dbReference type="Gene3D" id="1.20.1270.90">
    <property type="entry name" value="AF1782-like"/>
    <property type="match status" value="1"/>
</dbReference>
<dbReference type="InterPro" id="IPR049314">
    <property type="entry name" value="GH101_dom-5"/>
</dbReference>
<feature type="compositionally biased region" description="Low complexity" evidence="2">
    <location>
        <begin position="1943"/>
        <end position="1957"/>
    </location>
</feature>
<dbReference type="Pfam" id="PF17974">
    <property type="entry name" value="GalBD_like"/>
    <property type="match status" value="1"/>
</dbReference>
<evidence type="ECO:0000313" key="5">
    <source>
        <dbReference type="EMBL" id="GLC31306.1"/>
    </source>
</evidence>
<gene>
    <name evidence="5" type="ORF">bsdE14_27160</name>
</gene>
<dbReference type="Pfam" id="PF21466">
    <property type="entry name" value="GH101_dom-5"/>
    <property type="match status" value="1"/>
</dbReference>
<dbReference type="InterPro" id="IPR035364">
    <property type="entry name" value="Beta_sandwich_GH101"/>
</dbReference>
<dbReference type="InterPro" id="IPR040502">
    <property type="entry name" value="GH101_dom-6"/>
</dbReference>
<proteinExistence type="predicted"/>
<dbReference type="Pfam" id="PF18080">
    <property type="entry name" value="Gal_mutarotas_3"/>
    <property type="match status" value="1"/>
</dbReference>
<dbReference type="PROSITE" id="PS50022">
    <property type="entry name" value="FA58C_3"/>
    <property type="match status" value="1"/>
</dbReference>
<dbReference type="InterPro" id="IPR011081">
    <property type="entry name" value="Big_4"/>
</dbReference>